<accession>V8G8N9</accession>
<dbReference type="EMBL" id="AYSV01000020">
    <property type="protein sequence ID" value="ETD72790.1"/>
    <property type="molecule type" value="Genomic_DNA"/>
</dbReference>
<keyword evidence="2" id="KW-1185">Reference proteome</keyword>
<comment type="caution">
    <text evidence="1">The sequence shown here is derived from an EMBL/GenBank/DDBJ whole genome shotgun (WGS) entry which is preliminary data.</text>
</comment>
<reference evidence="1 2" key="1">
    <citation type="submission" date="2013-11" db="EMBL/GenBank/DDBJ databases">
        <title>Genomic analysis of Pelistega sp. HM-7.</title>
        <authorList>
            <person name="Kumbhare S.V."/>
            <person name="Shetty S.A."/>
            <person name="Sharma O."/>
            <person name="Dhotre D.P."/>
        </authorList>
    </citation>
    <scope>NUCLEOTIDE SEQUENCE [LARGE SCALE GENOMIC DNA]</scope>
    <source>
        <strain evidence="1 2">HM-7</strain>
    </source>
</reference>
<gene>
    <name evidence="1" type="ORF">V757_02300</name>
</gene>
<evidence type="ECO:0000313" key="2">
    <source>
        <dbReference type="Proteomes" id="UP000018766"/>
    </source>
</evidence>
<proteinExistence type="predicted"/>
<dbReference type="RefSeq" id="WP_023949479.1">
    <property type="nucleotide sequence ID" value="NZ_AYSV01000020.1"/>
</dbReference>
<protein>
    <submittedName>
        <fullName evidence="1">Uncharacterized protein</fullName>
    </submittedName>
</protein>
<dbReference type="AlphaFoldDB" id="V8G8N9"/>
<evidence type="ECO:0000313" key="1">
    <source>
        <dbReference type="EMBL" id="ETD72790.1"/>
    </source>
</evidence>
<sequence>MQNITIPKGYEYRGNAGPVEMYQNDKYSVGIDLVKDTTSYGKNLYSVANRYKQSMVPLDKAKRELAKFGFKNLVFKEVITSSITGHSIAYFTDADA</sequence>
<name>V8G8N9_9BURK</name>
<dbReference type="Proteomes" id="UP000018766">
    <property type="component" value="Unassembled WGS sequence"/>
</dbReference>
<organism evidence="1 2">
    <name type="scientific">Pelistega indica</name>
    <dbReference type="NCBI Taxonomy" id="1414851"/>
    <lineage>
        <taxon>Bacteria</taxon>
        <taxon>Pseudomonadati</taxon>
        <taxon>Pseudomonadota</taxon>
        <taxon>Betaproteobacteria</taxon>
        <taxon>Burkholderiales</taxon>
        <taxon>Alcaligenaceae</taxon>
        <taxon>Pelistega</taxon>
    </lineage>
</organism>